<name>A0A5M3XU91_9ACTN</name>
<dbReference type="AlphaFoldDB" id="A0A5M3XU91"/>
<feature type="compositionally biased region" description="Basic residues" evidence="1">
    <location>
        <begin position="33"/>
        <end position="44"/>
    </location>
</feature>
<protein>
    <submittedName>
        <fullName evidence="2">Uncharacterized protein</fullName>
    </submittedName>
</protein>
<dbReference type="Proteomes" id="UP000377595">
    <property type="component" value="Unassembled WGS sequence"/>
</dbReference>
<evidence type="ECO:0000313" key="3">
    <source>
        <dbReference type="Proteomes" id="UP000377595"/>
    </source>
</evidence>
<keyword evidence="3" id="KW-1185">Reference proteome</keyword>
<accession>A0A5M3XU91</accession>
<gene>
    <name evidence="2" type="ORF">Aple_076960</name>
</gene>
<evidence type="ECO:0000256" key="1">
    <source>
        <dbReference type="SAM" id="MobiDB-lite"/>
    </source>
</evidence>
<feature type="compositionally biased region" description="Polar residues" evidence="1">
    <location>
        <begin position="96"/>
        <end position="114"/>
    </location>
</feature>
<evidence type="ECO:0000313" key="2">
    <source>
        <dbReference type="EMBL" id="GES24797.1"/>
    </source>
</evidence>
<feature type="region of interest" description="Disordered" evidence="1">
    <location>
        <begin position="1"/>
        <end position="130"/>
    </location>
</feature>
<organism evidence="2 3">
    <name type="scientific">Acrocarpospora pleiomorpha</name>
    <dbReference type="NCBI Taxonomy" id="90975"/>
    <lineage>
        <taxon>Bacteria</taxon>
        <taxon>Bacillati</taxon>
        <taxon>Actinomycetota</taxon>
        <taxon>Actinomycetes</taxon>
        <taxon>Streptosporangiales</taxon>
        <taxon>Streptosporangiaceae</taxon>
        <taxon>Acrocarpospora</taxon>
    </lineage>
</organism>
<comment type="caution">
    <text evidence="2">The sequence shown here is derived from an EMBL/GenBank/DDBJ whole genome shotgun (WGS) entry which is preliminary data.</text>
</comment>
<dbReference type="EMBL" id="BLAF01000057">
    <property type="protein sequence ID" value="GES24797.1"/>
    <property type="molecule type" value="Genomic_DNA"/>
</dbReference>
<reference evidence="2 3" key="1">
    <citation type="submission" date="2019-10" db="EMBL/GenBank/DDBJ databases">
        <title>Whole genome shotgun sequence of Acrocarpospora pleiomorpha NBRC 16267.</title>
        <authorList>
            <person name="Ichikawa N."/>
            <person name="Kimura A."/>
            <person name="Kitahashi Y."/>
            <person name="Komaki H."/>
            <person name="Oguchi A."/>
        </authorList>
    </citation>
    <scope>NUCLEOTIDE SEQUENCE [LARGE SCALE GENOMIC DNA]</scope>
    <source>
        <strain evidence="2 3">NBRC 16267</strain>
    </source>
</reference>
<feature type="compositionally biased region" description="Basic and acidic residues" evidence="1">
    <location>
        <begin position="69"/>
        <end position="90"/>
    </location>
</feature>
<sequence>MLDPVGADMLRGRPAAPQIQPNLSSALPEHLRGIRKRQRQRIMQRPRDMPHPILQLQPGKPGQSGLQERGSREGRPYGRDPVRENPHRPGIDQFLQRLSHSDTLPHATDNSGSRYKSGWHEPPEAADDSA</sequence>
<proteinExistence type="predicted"/>